<name>A0A3Q0JK99_DIACI</name>
<dbReference type="RefSeq" id="XP_026687598.1">
    <property type="nucleotide sequence ID" value="XM_026831797.1"/>
</dbReference>
<reference evidence="4" key="1">
    <citation type="submission" date="2025-08" db="UniProtKB">
        <authorList>
            <consortium name="RefSeq"/>
        </authorList>
    </citation>
    <scope>IDENTIFICATION</scope>
</reference>
<dbReference type="STRING" id="121845.A0A3Q0JK99"/>
<dbReference type="InterPro" id="IPR007244">
    <property type="entry name" value="Naa35_N"/>
</dbReference>
<dbReference type="GO" id="GO:0031417">
    <property type="term" value="C:NatC complex"/>
    <property type="evidence" value="ECO:0007669"/>
    <property type="project" value="InterPro"/>
</dbReference>
<dbReference type="AlphaFoldDB" id="A0A3Q0JK99"/>
<evidence type="ECO:0000313" key="4">
    <source>
        <dbReference type="RefSeq" id="XP_026687598.1"/>
    </source>
</evidence>
<protein>
    <recommendedName>
        <fullName evidence="1">Protein MAK10 homolog</fullName>
    </recommendedName>
</protein>
<sequence length="100" mass="11569">MQLLYMPRSHMVHGSTPLVDVLRETVRSFIAPPFLHSLYWPSPRAGFTAQGREAVESFLNHCVRPFAGLIQMCGHNRARQRDRLSHLLEEFAALQDEVYY</sequence>
<accession>A0A3Q0JK99</accession>
<organism evidence="3 4">
    <name type="scientific">Diaphorina citri</name>
    <name type="common">Asian citrus psyllid</name>
    <dbReference type="NCBI Taxonomy" id="121845"/>
    <lineage>
        <taxon>Eukaryota</taxon>
        <taxon>Metazoa</taxon>
        <taxon>Ecdysozoa</taxon>
        <taxon>Arthropoda</taxon>
        <taxon>Hexapoda</taxon>
        <taxon>Insecta</taxon>
        <taxon>Pterygota</taxon>
        <taxon>Neoptera</taxon>
        <taxon>Paraneoptera</taxon>
        <taxon>Hemiptera</taxon>
        <taxon>Sternorrhyncha</taxon>
        <taxon>Psylloidea</taxon>
        <taxon>Psyllidae</taxon>
        <taxon>Diaphorininae</taxon>
        <taxon>Diaphorina</taxon>
    </lineage>
</organism>
<dbReference type="PANTHER" id="PTHR21373">
    <property type="entry name" value="GLUCOSE REPRESSIBLE PROTEIN MAK10"/>
    <property type="match status" value="1"/>
</dbReference>
<keyword evidence="3" id="KW-1185">Reference proteome</keyword>
<proteinExistence type="predicted"/>
<dbReference type="PaxDb" id="121845-A0A3Q0JK99"/>
<dbReference type="GeneID" id="103520823"/>
<gene>
    <name evidence="4" type="primary">LOC103520823</name>
</gene>
<dbReference type="Proteomes" id="UP000079169">
    <property type="component" value="Unplaced"/>
</dbReference>
<dbReference type="KEGG" id="dci:103520823"/>
<feature type="domain" description="NAA35-like TPR repeats" evidence="2">
    <location>
        <begin position="2"/>
        <end position="98"/>
    </location>
</feature>
<evidence type="ECO:0000313" key="3">
    <source>
        <dbReference type="Proteomes" id="UP000079169"/>
    </source>
</evidence>
<evidence type="ECO:0000259" key="2">
    <source>
        <dbReference type="Pfam" id="PF25789"/>
    </source>
</evidence>
<dbReference type="InterPro" id="IPR057982">
    <property type="entry name" value="TPR_NAA35"/>
</dbReference>
<evidence type="ECO:0000256" key="1">
    <source>
        <dbReference type="ARBA" id="ARBA00030494"/>
    </source>
</evidence>
<dbReference type="PANTHER" id="PTHR21373:SF0">
    <property type="entry name" value="N-ALPHA-ACETYLTRANSFERASE 35, NATC AUXILIARY SUBUNIT"/>
    <property type="match status" value="1"/>
</dbReference>
<dbReference type="Pfam" id="PF25789">
    <property type="entry name" value="TPR_NAA35"/>
    <property type="match status" value="1"/>
</dbReference>